<dbReference type="RefSeq" id="WP_132873558.1">
    <property type="nucleotide sequence ID" value="NZ_JAJUHT010000001.1"/>
</dbReference>
<comment type="caution">
    <text evidence="12">The sequence shown here is derived from an EMBL/GenBank/DDBJ whole genome shotgun (WGS) entry which is preliminary data.</text>
</comment>
<evidence type="ECO:0000256" key="9">
    <source>
        <dbReference type="HAMAP-Rule" id="MF_01808"/>
    </source>
</evidence>
<dbReference type="SUPFAM" id="SSF56349">
    <property type="entry name" value="DNA breaking-rejoining enzymes"/>
    <property type="match status" value="1"/>
</dbReference>
<evidence type="ECO:0000259" key="11">
    <source>
        <dbReference type="PROSITE" id="PS51900"/>
    </source>
</evidence>
<feature type="domain" description="Tyr recombinase" evidence="10">
    <location>
        <begin position="104"/>
        <end position="287"/>
    </location>
</feature>
<feature type="active site" description="O-(3'-phospho-DNA)-tyrosine intermediate" evidence="9">
    <location>
        <position position="274"/>
    </location>
</feature>
<dbReference type="GO" id="GO:0005737">
    <property type="term" value="C:cytoplasm"/>
    <property type="evidence" value="ECO:0007669"/>
    <property type="project" value="UniProtKB-SubCell"/>
</dbReference>
<feature type="active site" evidence="9">
    <location>
        <position position="168"/>
    </location>
</feature>
<dbReference type="InterPro" id="IPR023009">
    <property type="entry name" value="Tyrosine_recombinase_XerC/XerD"/>
</dbReference>
<proteinExistence type="inferred from homology"/>
<evidence type="ECO:0000256" key="4">
    <source>
        <dbReference type="ARBA" id="ARBA00022829"/>
    </source>
</evidence>
<dbReference type="InterPro" id="IPR002104">
    <property type="entry name" value="Integrase_catalytic"/>
</dbReference>
<dbReference type="EMBL" id="SMGG01000004">
    <property type="protein sequence ID" value="TCK60688.1"/>
    <property type="molecule type" value="Genomic_DNA"/>
</dbReference>
<dbReference type="InterPro" id="IPR013762">
    <property type="entry name" value="Integrase-like_cat_sf"/>
</dbReference>
<dbReference type="Gene3D" id="1.10.150.130">
    <property type="match status" value="1"/>
</dbReference>
<dbReference type="Pfam" id="PF00589">
    <property type="entry name" value="Phage_integrase"/>
    <property type="match status" value="1"/>
</dbReference>
<evidence type="ECO:0000256" key="1">
    <source>
        <dbReference type="ARBA" id="ARBA00004496"/>
    </source>
</evidence>
<dbReference type="NCBIfam" id="NF040815">
    <property type="entry name" value="recomb_XerA_Arch"/>
    <property type="match status" value="1"/>
</dbReference>
<feature type="active site" evidence="9">
    <location>
        <position position="242"/>
    </location>
</feature>
<dbReference type="OrthoDB" id="9801717at2"/>
<keyword evidence="13" id="KW-1185">Reference proteome</keyword>
<dbReference type="HAMAP" id="MF_01808">
    <property type="entry name" value="Recomb_XerC_XerD"/>
    <property type="match status" value="1"/>
</dbReference>
<dbReference type="PANTHER" id="PTHR30349">
    <property type="entry name" value="PHAGE INTEGRASE-RELATED"/>
    <property type="match status" value="1"/>
</dbReference>
<evidence type="ECO:0000256" key="2">
    <source>
        <dbReference type="ARBA" id="ARBA00022490"/>
    </source>
</evidence>
<sequence length="295" mass="34039">MDNGKLIFNFKAWMKHEQGLSDNTVAAYESDISIYADFTQKLLSDCSAQELIAFMTRMRKEGYSIETVLRRLSGISAFYDFLIQERIIKTNPCGFISKPSKWDKLPVFLNFDEIDMLLDAPDVNTGLGFRDRVIFETLYSTGMRISELTGLKVAELDMNREIMRVTGKGGKQRFVPMYSSLAEKMRAYLGVRRDYFVKDRDEGWLFLSKNGKQLDRELVFMLVKKYAAKAGIQKNISPHTLRHSFATHLLTNGADLRTIQIFLGHSDLSTTERYTHVTDDKTRNVLLNCHPRFRK</sequence>
<feature type="active site" evidence="9">
    <location>
        <position position="265"/>
    </location>
</feature>
<dbReference type="CDD" id="cd00798">
    <property type="entry name" value="INT_XerDC_C"/>
    <property type="match status" value="1"/>
</dbReference>
<evidence type="ECO:0000256" key="5">
    <source>
        <dbReference type="ARBA" id="ARBA00022908"/>
    </source>
</evidence>
<dbReference type="PROSITE" id="PS51898">
    <property type="entry name" value="TYR_RECOMBINASE"/>
    <property type="match status" value="1"/>
</dbReference>
<keyword evidence="7 9" id="KW-0233">DNA recombination</keyword>
<dbReference type="GO" id="GO:0003677">
    <property type="term" value="F:DNA binding"/>
    <property type="evidence" value="ECO:0007669"/>
    <property type="project" value="UniProtKB-UniRule"/>
</dbReference>
<dbReference type="GO" id="GO:0007059">
    <property type="term" value="P:chromosome segregation"/>
    <property type="evidence" value="ECO:0007669"/>
    <property type="project" value="UniProtKB-UniRule"/>
</dbReference>
<keyword evidence="8 9" id="KW-0131">Cell cycle</keyword>
<dbReference type="PROSITE" id="PS51900">
    <property type="entry name" value="CB"/>
    <property type="match status" value="1"/>
</dbReference>
<comment type="function">
    <text evidence="9">Site-specific tyrosine recombinase, which acts by catalyzing the cutting and rejoining of the recombining DNA molecules. The XerC-XerD complex is essential to convert dimers of the bacterial chromosome into monomers to permit their segregation at cell division. It also contributes to the segregational stability of plasmids.</text>
</comment>
<organism evidence="12 13">
    <name type="scientific">Seleniivibrio woodruffii</name>
    <dbReference type="NCBI Taxonomy" id="1078050"/>
    <lineage>
        <taxon>Bacteria</taxon>
        <taxon>Pseudomonadati</taxon>
        <taxon>Deferribacterota</taxon>
        <taxon>Deferribacteres</taxon>
        <taxon>Deferribacterales</taxon>
        <taxon>Geovibrionaceae</taxon>
        <taxon>Seleniivibrio</taxon>
    </lineage>
</organism>
<keyword evidence="4 9" id="KW-0159">Chromosome partition</keyword>
<dbReference type="Proteomes" id="UP000294614">
    <property type="component" value="Unassembled WGS sequence"/>
</dbReference>
<gene>
    <name evidence="9" type="primary">xerC</name>
    <name evidence="12" type="ORF">C8D98_1567</name>
</gene>
<dbReference type="GO" id="GO:0009037">
    <property type="term" value="F:tyrosine-based site-specific recombinase activity"/>
    <property type="evidence" value="ECO:0007669"/>
    <property type="project" value="UniProtKB-UniRule"/>
</dbReference>
<reference evidence="12 13" key="1">
    <citation type="submission" date="2019-03" db="EMBL/GenBank/DDBJ databases">
        <title>Genomic Encyclopedia of Type Strains, Phase IV (KMG-IV): sequencing the most valuable type-strain genomes for metagenomic binning, comparative biology and taxonomic classification.</title>
        <authorList>
            <person name="Goeker M."/>
        </authorList>
    </citation>
    <scope>NUCLEOTIDE SEQUENCE [LARGE SCALE GENOMIC DNA]</scope>
    <source>
        <strain evidence="12 13">DSM 24984</strain>
    </source>
</reference>
<protein>
    <recommendedName>
        <fullName evidence="9">Tyrosine recombinase XerC</fullName>
    </recommendedName>
</protein>
<dbReference type="AlphaFoldDB" id="A0A4R1K8K7"/>
<evidence type="ECO:0000256" key="7">
    <source>
        <dbReference type="ARBA" id="ARBA00023172"/>
    </source>
</evidence>
<evidence type="ECO:0000313" key="13">
    <source>
        <dbReference type="Proteomes" id="UP000294614"/>
    </source>
</evidence>
<keyword evidence="3 9" id="KW-0132">Cell division</keyword>
<comment type="similarity">
    <text evidence="9">Belongs to the 'phage' integrase family. XerC subfamily.</text>
</comment>
<dbReference type="InterPro" id="IPR010998">
    <property type="entry name" value="Integrase_recombinase_N"/>
</dbReference>
<evidence type="ECO:0000259" key="10">
    <source>
        <dbReference type="PROSITE" id="PS51898"/>
    </source>
</evidence>
<dbReference type="GO" id="GO:0051301">
    <property type="term" value="P:cell division"/>
    <property type="evidence" value="ECO:0007669"/>
    <property type="project" value="UniProtKB-KW"/>
</dbReference>
<keyword evidence="5 9" id="KW-0229">DNA integration</keyword>
<evidence type="ECO:0000313" key="12">
    <source>
        <dbReference type="EMBL" id="TCK60688.1"/>
    </source>
</evidence>
<dbReference type="InterPro" id="IPR050090">
    <property type="entry name" value="Tyrosine_recombinase_XerCD"/>
</dbReference>
<name>A0A4R1K8K7_9BACT</name>
<keyword evidence="2 9" id="KW-0963">Cytoplasm</keyword>
<feature type="active site" evidence="9">
    <location>
        <position position="144"/>
    </location>
</feature>
<dbReference type="InterPro" id="IPR044068">
    <property type="entry name" value="CB"/>
</dbReference>
<evidence type="ECO:0000256" key="6">
    <source>
        <dbReference type="ARBA" id="ARBA00023125"/>
    </source>
</evidence>
<evidence type="ECO:0000256" key="3">
    <source>
        <dbReference type="ARBA" id="ARBA00022618"/>
    </source>
</evidence>
<dbReference type="InterPro" id="IPR011010">
    <property type="entry name" value="DNA_brk_join_enz"/>
</dbReference>
<keyword evidence="6 9" id="KW-0238">DNA-binding</keyword>
<feature type="domain" description="Core-binding (CB)" evidence="11">
    <location>
        <begin position="1"/>
        <end position="83"/>
    </location>
</feature>
<dbReference type="PANTHER" id="PTHR30349:SF81">
    <property type="entry name" value="TYROSINE RECOMBINASE XERC"/>
    <property type="match status" value="1"/>
</dbReference>
<comment type="subunit">
    <text evidence="9">Forms a cyclic heterotetrameric complex composed of two molecules of XerC and two molecules of XerD.</text>
</comment>
<dbReference type="NCBIfam" id="NF001399">
    <property type="entry name" value="PRK00283.1"/>
    <property type="match status" value="1"/>
</dbReference>
<feature type="active site" evidence="9">
    <location>
        <position position="239"/>
    </location>
</feature>
<comment type="subcellular location">
    <subcellularLocation>
        <location evidence="1 9">Cytoplasm</location>
    </subcellularLocation>
</comment>
<dbReference type="Pfam" id="PF02899">
    <property type="entry name" value="Phage_int_SAM_1"/>
    <property type="match status" value="1"/>
</dbReference>
<dbReference type="GO" id="GO:0006313">
    <property type="term" value="P:DNA transposition"/>
    <property type="evidence" value="ECO:0007669"/>
    <property type="project" value="UniProtKB-UniRule"/>
</dbReference>
<evidence type="ECO:0000256" key="8">
    <source>
        <dbReference type="ARBA" id="ARBA00023306"/>
    </source>
</evidence>
<dbReference type="InterPro" id="IPR004107">
    <property type="entry name" value="Integrase_SAM-like_N"/>
</dbReference>
<dbReference type="Gene3D" id="1.10.443.10">
    <property type="entry name" value="Intergrase catalytic core"/>
    <property type="match status" value="1"/>
</dbReference>
<accession>A0A4R1K8K7</accession>